<protein>
    <recommendedName>
        <fullName evidence="3">Phage protein</fullName>
    </recommendedName>
</protein>
<name>A0A173S810_9FIRM</name>
<dbReference type="Proteomes" id="UP000095495">
    <property type="component" value="Unassembled WGS sequence"/>
</dbReference>
<sequence length="128" mass="14087">MIADAIKQAQALARKAQEATYDGRCTVMEHQKLKDPKTRITTEKDVVVLEDEPCRLSYSSVSAVDQTESAAKTAQVTKLFLSPDVQIKPGAKITVTQAGRTRTYECGSVAAVYPTHQEIVLQLSERYA</sequence>
<dbReference type="EMBL" id="CYXV01000004">
    <property type="protein sequence ID" value="CUM85879.1"/>
    <property type="molecule type" value="Genomic_DNA"/>
</dbReference>
<reference evidence="1 2" key="1">
    <citation type="submission" date="2015-09" db="EMBL/GenBank/DDBJ databases">
        <authorList>
            <consortium name="Pathogen Informatics"/>
        </authorList>
    </citation>
    <scope>NUCLEOTIDE SEQUENCE [LARGE SCALE GENOMIC DNA]</scope>
    <source>
        <strain evidence="1 2">2789STDY5608863</strain>
    </source>
</reference>
<evidence type="ECO:0008006" key="3">
    <source>
        <dbReference type="Google" id="ProtNLM"/>
    </source>
</evidence>
<proteinExistence type="predicted"/>
<evidence type="ECO:0000313" key="1">
    <source>
        <dbReference type="EMBL" id="CUM85879.1"/>
    </source>
</evidence>
<accession>A0A173S810</accession>
<gene>
    <name evidence="1" type="ORF">ERS852420_01124</name>
</gene>
<evidence type="ECO:0000313" key="2">
    <source>
        <dbReference type="Proteomes" id="UP000095495"/>
    </source>
</evidence>
<dbReference type="AlphaFoldDB" id="A0A173S810"/>
<organism evidence="1 2">
    <name type="scientific">Roseburia faecis</name>
    <dbReference type="NCBI Taxonomy" id="301302"/>
    <lineage>
        <taxon>Bacteria</taxon>
        <taxon>Bacillati</taxon>
        <taxon>Bacillota</taxon>
        <taxon>Clostridia</taxon>
        <taxon>Lachnospirales</taxon>
        <taxon>Lachnospiraceae</taxon>
        <taxon>Roseburia</taxon>
    </lineage>
</organism>
<dbReference type="RefSeq" id="WP_055261896.1">
    <property type="nucleotide sequence ID" value="NZ_CYXV01000004.1"/>
</dbReference>